<dbReference type="AlphaFoldDB" id="A0A5A7P9E7"/>
<feature type="non-terminal residue" evidence="1">
    <location>
        <position position="189"/>
    </location>
</feature>
<accession>A0A5A7P9E7</accession>
<organism evidence="1 2">
    <name type="scientific">Striga asiatica</name>
    <name type="common">Asiatic witchweed</name>
    <name type="synonym">Buchnera asiatica</name>
    <dbReference type="NCBI Taxonomy" id="4170"/>
    <lineage>
        <taxon>Eukaryota</taxon>
        <taxon>Viridiplantae</taxon>
        <taxon>Streptophyta</taxon>
        <taxon>Embryophyta</taxon>
        <taxon>Tracheophyta</taxon>
        <taxon>Spermatophyta</taxon>
        <taxon>Magnoliopsida</taxon>
        <taxon>eudicotyledons</taxon>
        <taxon>Gunneridae</taxon>
        <taxon>Pentapetalae</taxon>
        <taxon>asterids</taxon>
        <taxon>lamiids</taxon>
        <taxon>Lamiales</taxon>
        <taxon>Orobanchaceae</taxon>
        <taxon>Buchnereae</taxon>
        <taxon>Striga</taxon>
    </lineage>
</organism>
<name>A0A5A7P9E7_STRAF</name>
<evidence type="ECO:0000313" key="2">
    <source>
        <dbReference type="Proteomes" id="UP000325081"/>
    </source>
</evidence>
<protein>
    <submittedName>
        <fullName evidence="1">Transporter associated with antigen processing protein 1</fullName>
    </submittedName>
</protein>
<evidence type="ECO:0000313" key="1">
    <source>
        <dbReference type="EMBL" id="GER29204.1"/>
    </source>
</evidence>
<reference evidence="2" key="1">
    <citation type="journal article" date="2019" name="Curr. Biol.">
        <title>Genome Sequence of Striga asiatica Provides Insight into the Evolution of Plant Parasitism.</title>
        <authorList>
            <person name="Yoshida S."/>
            <person name="Kim S."/>
            <person name="Wafula E.K."/>
            <person name="Tanskanen J."/>
            <person name="Kim Y.M."/>
            <person name="Honaas L."/>
            <person name="Yang Z."/>
            <person name="Spallek T."/>
            <person name="Conn C.E."/>
            <person name="Ichihashi Y."/>
            <person name="Cheong K."/>
            <person name="Cui S."/>
            <person name="Der J.P."/>
            <person name="Gundlach H."/>
            <person name="Jiao Y."/>
            <person name="Hori C."/>
            <person name="Ishida J.K."/>
            <person name="Kasahara H."/>
            <person name="Kiba T."/>
            <person name="Kim M.S."/>
            <person name="Koo N."/>
            <person name="Laohavisit A."/>
            <person name="Lee Y.H."/>
            <person name="Lumba S."/>
            <person name="McCourt P."/>
            <person name="Mortimer J.C."/>
            <person name="Mutuku J.M."/>
            <person name="Nomura T."/>
            <person name="Sasaki-Sekimoto Y."/>
            <person name="Seto Y."/>
            <person name="Wang Y."/>
            <person name="Wakatake T."/>
            <person name="Sakakibara H."/>
            <person name="Demura T."/>
            <person name="Yamaguchi S."/>
            <person name="Yoneyama K."/>
            <person name="Manabe R.I."/>
            <person name="Nelson D.C."/>
            <person name="Schulman A.H."/>
            <person name="Timko M.P."/>
            <person name="dePamphilis C.W."/>
            <person name="Choi D."/>
            <person name="Shirasu K."/>
        </authorList>
    </citation>
    <scope>NUCLEOTIDE SEQUENCE [LARGE SCALE GENOMIC DNA]</scope>
    <source>
        <strain evidence="2">cv. UVA1</strain>
    </source>
</reference>
<comment type="caution">
    <text evidence="1">The sequence shown here is derived from an EMBL/GenBank/DDBJ whole genome shotgun (WGS) entry which is preliminary data.</text>
</comment>
<feature type="non-terminal residue" evidence="1">
    <location>
        <position position="1"/>
    </location>
</feature>
<proteinExistence type="predicted"/>
<gene>
    <name evidence="1" type="ORF">STAS_05055</name>
</gene>
<dbReference type="Proteomes" id="UP000325081">
    <property type="component" value="Unassembled WGS sequence"/>
</dbReference>
<sequence length="189" mass="21522">VETARPASFQSVLTQETTCRDRNLKFYPNPILWNLIKIRPRSKIPPINTCIARAMPHHHSYRLTPLWIIRAALVFPRKPEAGAGVEAEWPDGPRIQPVSAGPHVWVCDNEVWVRVAYVMDWVYAGWSPELKLGRVSADEEVLVVWAATAVLMGIGPHEVRHNGLFRACVWVRSSVRQRMKMGRVKVDDV</sequence>
<keyword evidence="2" id="KW-1185">Reference proteome</keyword>
<dbReference type="EMBL" id="BKCP01003336">
    <property type="protein sequence ID" value="GER29204.1"/>
    <property type="molecule type" value="Genomic_DNA"/>
</dbReference>